<dbReference type="PANTHER" id="PTHR18916">
    <property type="entry name" value="DYNACTIN 1-RELATED MICROTUBULE-BINDING"/>
    <property type="match status" value="1"/>
</dbReference>
<dbReference type="GO" id="GO:0005938">
    <property type="term" value="C:cell cortex"/>
    <property type="evidence" value="ECO:0007669"/>
    <property type="project" value="TreeGrafter"/>
</dbReference>
<feature type="coiled-coil region" evidence="1">
    <location>
        <begin position="128"/>
        <end position="202"/>
    </location>
</feature>
<organism evidence="3 4">
    <name type="scientific">Gulo gulo</name>
    <name type="common">Wolverine</name>
    <name type="synonym">Gluton</name>
    <dbReference type="NCBI Taxonomy" id="48420"/>
    <lineage>
        <taxon>Eukaryota</taxon>
        <taxon>Metazoa</taxon>
        <taxon>Chordata</taxon>
        <taxon>Craniata</taxon>
        <taxon>Vertebrata</taxon>
        <taxon>Euteleostomi</taxon>
        <taxon>Mammalia</taxon>
        <taxon>Eutheria</taxon>
        <taxon>Laurasiatheria</taxon>
        <taxon>Carnivora</taxon>
        <taxon>Caniformia</taxon>
        <taxon>Musteloidea</taxon>
        <taxon>Mustelidae</taxon>
        <taxon>Guloninae</taxon>
        <taxon>Gulo</taxon>
    </lineage>
</organism>
<comment type="caution">
    <text evidence="3">The sequence shown here is derived from an EMBL/GenBank/DDBJ whole genome shotgun (WGS) entry which is preliminary data.</text>
</comment>
<dbReference type="EMBL" id="CYRY02044804">
    <property type="protein sequence ID" value="VCX39969.1"/>
    <property type="molecule type" value="Genomic_DNA"/>
</dbReference>
<gene>
    <name evidence="3" type="ORF">BN2614_LOCUS1</name>
</gene>
<feature type="region of interest" description="Disordered" evidence="2">
    <location>
        <begin position="203"/>
        <end position="238"/>
    </location>
</feature>
<dbReference type="GO" id="GO:0005634">
    <property type="term" value="C:nucleus"/>
    <property type="evidence" value="ECO:0007669"/>
    <property type="project" value="TreeGrafter"/>
</dbReference>
<dbReference type="GO" id="GO:0035371">
    <property type="term" value="C:microtubule plus-end"/>
    <property type="evidence" value="ECO:0007669"/>
    <property type="project" value="TreeGrafter"/>
</dbReference>
<keyword evidence="4" id="KW-1185">Reference proteome</keyword>
<feature type="compositionally biased region" description="Basic and acidic residues" evidence="2">
    <location>
        <begin position="227"/>
        <end position="238"/>
    </location>
</feature>
<evidence type="ECO:0000313" key="4">
    <source>
        <dbReference type="Proteomes" id="UP000269945"/>
    </source>
</evidence>
<accession>A0A9X9M9M3</accession>
<evidence type="ECO:0000313" key="3">
    <source>
        <dbReference type="EMBL" id="VCX39969.1"/>
    </source>
</evidence>
<feature type="coiled-coil region" evidence="1">
    <location>
        <begin position="45"/>
        <end position="79"/>
    </location>
</feature>
<protein>
    <submittedName>
        <fullName evidence="3">Uncharacterized protein</fullName>
    </submittedName>
</protein>
<sequence>MIESDDISGEKIRMEMIEGLQDKLNKRDKEVTALMSQTEMLRTQVSALETKCKSGEKKVDALQKEKRRLEAELEAVSRKTHDASGQLVLISQELLRKERSLNELRVLLLEASRHSPGPERDLSREVHKAEWRIKEQKLKDDIRGLREKLTGLDKEKSLADQRRYSLIDPSSAPELQRLQHQLMSTEDTLRDALDQAQQVEKLMEAMRSCPDKPQAISNSSSANGTHQQDKGHKQEEKH</sequence>
<proteinExistence type="predicted"/>
<dbReference type="Gene3D" id="6.10.250.1080">
    <property type="match status" value="1"/>
</dbReference>
<dbReference type="SUPFAM" id="SSF90257">
    <property type="entry name" value="Myosin rod fragments"/>
    <property type="match status" value="1"/>
</dbReference>
<evidence type="ECO:0000256" key="1">
    <source>
        <dbReference type="SAM" id="Coils"/>
    </source>
</evidence>
<feature type="compositionally biased region" description="Polar residues" evidence="2">
    <location>
        <begin position="215"/>
        <end position="226"/>
    </location>
</feature>
<reference evidence="3 4" key="1">
    <citation type="submission" date="2018-10" db="EMBL/GenBank/DDBJ databases">
        <authorList>
            <person name="Ekblom R."/>
            <person name="Jareborg N."/>
        </authorList>
    </citation>
    <scope>NUCLEOTIDE SEQUENCE [LARGE SCALE GENOMIC DNA]</scope>
    <source>
        <tissue evidence="3">Muscle</tissue>
    </source>
</reference>
<dbReference type="GO" id="GO:0051010">
    <property type="term" value="F:microtubule plus-end binding"/>
    <property type="evidence" value="ECO:0007669"/>
    <property type="project" value="TreeGrafter"/>
</dbReference>
<name>A0A9X9M9M3_GULGU</name>
<dbReference type="AlphaFoldDB" id="A0A9X9M9M3"/>
<dbReference type="PANTHER" id="PTHR18916:SF10">
    <property type="entry name" value="CAP-GLY DOMAIN-CONTAINING LINKER PROTEIN 2"/>
    <property type="match status" value="1"/>
</dbReference>
<keyword evidence="1" id="KW-0175">Coiled coil</keyword>
<evidence type="ECO:0000256" key="2">
    <source>
        <dbReference type="SAM" id="MobiDB-lite"/>
    </source>
</evidence>
<dbReference type="Proteomes" id="UP000269945">
    <property type="component" value="Unassembled WGS sequence"/>
</dbReference>
<dbReference type="GO" id="GO:0031122">
    <property type="term" value="P:cytoplasmic microtubule organization"/>
    <property type="evidence" value="ECO:0007669"/>
    <property type="project" value="TreeGrafter"/>
</dbReference>